<dbReference type="RefSeq" id="WP_071311539.1">
    <property type="nucleotide sequence ID" value="NZ_MLQQ01000001.1"/>
</dbReference>
<evidence type="ECO:0000259" key="5">
    <source>
        <dbReference type="Pfam" id="PF08028"/>
    </source>
</evidence>
<keyword evidence="2" id="KW-0560">Oxidoreductase</keyword>
<dbReference type="SUPFAM" id="SSF47203">
    <property type="entry name" value="Acyl-CoA dehydrogenase C-terminal domain-like"/>
    <property type="match status" value="1"/>
</dbReference>
<dbReference type="Pfam" id="PF02770">
    <property type="entry name" value="Acyl-CoA_dh_M"/>
    <property type="match status" value="1"/>
</dbReference>
<dbReference type="PANTHER" id="PTHR43884:SF25">
    <property type="entry name" value="ACYL-COA DEHYDROGENASE YDBM-RELATED"/>
    <property type="match status" value="1"/>
</dbReference>
<dbReference type="OrthoDB" id="9785203at2"/>
<dbReference type="PANTHER" id="PTHR43884">
    <property type="entry name" value="ACYL-COA DEHYDROGENASE"/>
    <property type="match status" value="1"/>
</dbReference>
<proteinExistence type="predicted"/>
<feature type="domain" description="Acyl-CoA oxidase/dehydrogenase middle" evidence="3">
    <location>
        <begin position="124"/>
        <end position="216"/>
    </location>
</feature>
<dbReference type="PIRSF" id="PIRSF016578">
    <property type="entry name" value="HsaA"/>
    <property type="match status" value="1"/>
</dbReference>
<dbReference type="InterPro" id="IPR013786">
    <property type="entry name" value="AcylCoA_DH/ox_N"/>
</dbReference>
<dbReference type="AlphaFoldDB" id="A0A1S2LTF8"/>
<dbReference type="InterPro" id="IPR046373">
    <property type="entry name" value="Acyl-CoA_Oxase/DH_mid-dom_sf"/>
</dbReference>
<gene>
    <name evidence="6" type="ORF">BKP35_01070</name>
</gene>
<dbReference type="GO" id="GO:0003995">
    <property type="term" value="F:acyl-CoA dehydrogenase activity"/>
    <property type="evidence" value="ECO:0007669"/>
    <property type="project" value="TreeGrafter"/>
</dbReference>
<dbReference type="InterPro" id="IPR009100">
    <property type="entry name" value="AcylCoA_DH/oxidase_NM_dom_sf"/>
</dbReference>
<dbReference type="Gene3D" id="1.10.540.10">
    <property type="entry name" value="Acyl-CoA dehydrogenase/oxidase, N-terminal domain"/>
    <property type="match status" value="1"/>
</dbReference>
<dbReference type="Proteomes" id="UP000180098">
    <property type="component" value="Unassembled WGS sequence"/>
</dbReference>
<protein>
    <submittedName>
        <fullName evidence="6">Acyl-CoA dehydrogenase</fullName>
    </submittedName>
</protein>
<comment type="caution">
    <text evidence="6">The sequence shown here is derived from an EMBL/GenBank/DDBJ whole genome shotgun (WGS) entry which is preliminary data.</text>
</comment>
<feature type="domain" description="Acyl-CoA dehydrogenase/oxidase N-terminal" evidence="4">
    <location>
        <begin position="15"/>
        <end position="93"/>
    </location>
</feature>
<dbReference type="Gene3D" id="1.20.140.10">
    <property type="entry name" value="Butyryl-CoA Dehydrogenase, subunit A, domain 3"/>
    <property type="match status" value="1"/>
</dbReference>
<feature type="domain" description="Acyl-CoA dehydrogenase C-terminal" evidence="5">
    <location>
        <begin position="242"/>
        <end position="361"/>
    </location>
</feature>
<sequence>MNLTTANGCEERLEIIRKVVKPFSERAWQHDQGASFPVGNIDDLKRVGYHTLTVPSEYGGQEISLLELVKLQETIAQADGSTALSIGWHMGIVKHLSETRPWDEKMFQTFCRDVIERRALLNNAASEVATGSPTRGGRPETTAVLRDDKWIITGRKTFTTLSPVLDYFVVSASIHHSDEIGNFLIHRSCAGLHIEETWDSVAMRSTGSHDLVLTEVTVPNEHLVEYITPGKKQAAGWLLHIPACYLGIAKAAQHYAVSFAQSYSPNSIEGTIADLPFVKQKIGEMELRIQESEHFLYAVANAWDENDVEKRQMMRAQLGAVKHSVTNKAIDVVDLAMRVTGARSLSERNPLQRYYRDVRAGLHNPPMDDATILLLAEDAMKRTK</sequence>
<evidence type="ECO:0000259" key="3">
    <source>
        <dbReference type="Pfam" id="PF02770"/>
    </source>
</evidence>
<accession>A0A1S2LTF8</accession>
<keyword evidence="7" id="KW-1185">Reference proteome</keyword>
<dbReference type="InterPro" id="IPR037069">
    <property type="entry name" value="AcylCoA_DH/ox_N_sf"/>
</dbReference>
<evidence type="ECO:0000313" key="7">
    <source>
        <dbReference type="Proteomes" id="UP000180098"/>
    </source>
</evidence>
<evidence type="ECO:0000256" key="1">
    <source>
        <dbReference type="ARBA" id="ARBA00022630"/>
    </source>
</evidence>
<dbReference type="InterPro" id="IPR013107">
    <property type="entry name" value="Acyl-CoA_DH_C"/>
</dbReference>
<dbReference type="Pfam" id="PF02771">
    <property type="entry name" value="Acyl-CoA_dh_N"/>
    <property type="match status" value="1"/>
</dbReference>
<name>A0A1S2LTF8_9BACI</name>
<dbReference type="InterPro" id="IPR036250">
    <property type="entry name" value="AcylCo_DH-like_C"/>
</dbReference>
<dbReference type="CDD" id="cd00567">
    <property type="entry name" value="ACAD"/>
    <property type="match status" value="1"/>
</dbReference>
<dbReference type="InterPro" id="IPR006091">
    <property type="entry name" value="Acyl-CoA_Oxase/DH_mid-dom"/>
</dbReference>
<dbReference type="EMBL" id="MLQQ01000001">
    <property type="protein sequence ID" value="OIJ15614.1"/>
    <property type="molecule type" value="Genomic_DNA"/>
</dbReference>
<dbReference type="Gene3D" id="2.40.110.10">
    <property type="entry name" value="Butyryl-CoA Dehydrogenase, subunit A, domain 2"/>
    <property type="match status" value="1"/>
</dbReference>
<dbReference type="Pfam" id="PF08028">
    <property type="entry name" value="Acyl-CoA_dh_2"/>
    <property type="match status" value="1"/>
</dbReference>
<organism evidence="6 7">
    <name type="scientific">Anaerobacillus arseniciselenatis</name>
    <dbReference type="NCBI Taxonomy" id="85682"/>
    <lineage>
        <taxon>Bacteria</taxon>
        <taxon>Bacillati</taxon>
        <taxon>Bacillota</taxon>
        <taxon>Bacilli</taxon>
        <taxon>Bacillales</taxon>
        <taxon>Bacillaceae</taxon>
        <taxon>Anaerobacillus</taxon>
    </lineage>
</organism>
<reference evidence="6 7" key="1">
    <citation type="submission" date="2016-10" db="EMBL/GenBank/DDBJ databases">
        <title>Draft genome sequences of four alkaliphilic bacteria belonging to the Anaerobacillus genus.</title>
        <authorList>
            <person name="Bassil N.M."/>
            <person name="Lloyd J.R."/>
        </authorList>
    </citation>
    <scope>NUCLEOTIDE SEQUENCE [LARGE SCALE GENOMIC DNA]</scope>
    <source>
        <strain evidence="6 7">DSM 15340</strain>
    </source>
</reference>
<keyword evidence="1" id="KW-0285">Flavoprotein</keyword>
<evidence type="ECO:0000313" key="6">
    <source>
        <dbReference type="EMBL" id="OIJ15614.1"/>
    </source>
</evidence>
<dbReference type="SUPFAM" id="SSF56645">
    <property type="entry name" value="Acyl-CoA dehydrogenase NM domain-like"/>
    <property type="match status" value="1"/>
</dbReference>
<evidence type="ECO:0000256" key="2">
    <source>
        <dbReference type="ARBA" id="ARBA00023002"/>
    </source>
</evidence>
<evidence type="ECO:0000259" key="4">
    <source>
        <dbReference type="Pfam" id="PF02771"/>
    </source>
</evidence>
<dbReference type="GO" id="GO:0050660">
    <property type="term" value="F:flavin adenine dinucleotide binding"/>
    <property type="evidence" value="ECO:0007669"/>
    <property type="project" value="InterPro"/>
</dbReference>